<sequence>MNAPSWALLKGWCAVEAARRLHPEDYARRHRQASYQMTLDGARFAPVRLVYELGLGAPYPPRDNFGKSFESLAKDMEAQGWQRITDTDPAFEVLYAAFATECTRLDPKGTPGCFHHPSDPRIGRVFMVPQGI</sequence>
<dbReference type="AlphaFoldDB" id="A0A1P8UWY1"/>
<name>A0A1P8UWY1_9RHOB</name>
<proteinExistence type="predicted"/>
<protein>
    <submittedName>
        <fullName evidence="1">Uncharacterized protein</fullName>
    </submittedName>
</protein>
<dbReference type="KEGG" id="paby:Ga0080574_TMP3575"/>
<dbReference type="OrthoDB" id="9815245at2"/>
<evidence type="ECO:0000313" key="2">
    <source>
        <dbReference type="Proteomes" id="UP000187059"/>
    </source>
</evidence>
<reference evidence="1 2" key="1">
    <citation type="submission" date="2016-04" db="EMBL/GenBank/DDBJ databases">
        <title>Deep-sea bacteria in the southern Pacific.</title>
        <authorList>
            <person name="Tang K."/>
        </authorList>
    </citation>
    <scope>NUCLEOTIDE SEQUENCE [LARGE SCALE GENOMIC DNA]</scope>
    <source>
        <strain evidence="1 2">JLT2014</strain>
    </source>
</reference>
<dbReference type="Proteomes" id="UP000187059">
    <property type="component" value="Chromosome"/>
</dbReference>
<dbReference type="EMBL" id="CP015093">
    <property type="protein sequence ID" value="APZ53909.1"/>
    <property type="molecule type" value="Genomic_DNA"/>
</dbReference>
<dbReference type="STRING" id="1250539.Ga0080574_TMP3575"/>
<evidence type="ECO:0000313" key="1">
    <source>
        <dbReference type="EMBL" id="APZ53909.1"/>
    </source>
</evidence>
<accession>A0A1P8UWY1</accession>
<organism evidence="1 2">
    <name type="scientific">Salipiger abyssi</name>
    <dbReference type="NCBI Taxonomy" id="1250539"/>
    <lineage>
        <taxon>Bacteria</taxon>
        <taxon>Pseudomonadati</taxon>
        <taxon>Pseudomonadota</taxon>
        <taxon>Alphaproteobacteria</taxon>
        <taxon>Rhodobacterales</taxon>
        <taxon>Roseobacteraceae</taxon>
        <taxon>Salipiger</taxon>
    </lineage>
</organism>
<gene>
    <name evidence="1" type="ORF">Ga0080574_TMP3575</name>
</gene>
<dbReference type="RefSeq" id="WP_156876397.1">
    <property type="nucleotide sequence ID" value="NZ_CP015093.1"/>
</dbReference>
<keyword evidence="2" id="KW-1185">Reference proteome</keyword>